<evidence type="ECO:0000256" key="2">
    <source>
        <dbReference type="SAM" id="Phobius"/>
    </source>
</evidence>
<dbReference type="OrthoDB" id="543916at2759"/>
<keyword evidence="2" id="KW-0472">Membrane</keyword>
<dbReference type="Proteomes" id="UP000747110">
    <property type="component" value="Unassembled WGS sequence"/>
</dbReference>
<dbReference type="EMBL" id="BNCP01000068">
    <property type="protein sequence ID" value="GIL91761.1"/>
    <property type="molecule type" value="Genomic_DNA"/>
</dbReference>
<keyword evidence="2" id="KW-0812">Transmembrane</keyword>
<reference evidence="3" key="1">
    <citation type="journal article" date="2021" name="Proc. Natl. Acad. Sci. U.S.A.">
        <title>Three genomes in the algal genus Volvox reveal the fate of a haploid sex-determining region after a transition to homothallism.</title>
        <authorList>
            <person name="Yamamoto K."/>
            <person name="Hamaji T."/>
            <person name="Kawai-Toyooka H."/>
            <person name="Matsuzaki R."/>
            <person name="Takahashi F."/>
            <person name="Nishimura Y."/>
            <person name="Kawachi M."/>
            <person name="Noguchi H."/>
            <person name="Minakuchi Y."/>
            <person name="Umen J.G."/>
            <person name="Toyoda A."/>
            <person name="Nozaki H."/>
        </authorList>
    </citation>
    <scope>NUCLEOTIDE SEQUENCE</scope>
    <source>
        <strain evidence="3">NIES-3786</strain>
    </source>
</reference>
<proteinExistence type="predicted"/>
<organism evidence="3 4">
    <name type="scientific">Volvox reticuliferus</name>
    <dbReference type="NCBI Taxonomy" id="1737510"/>
    <lineage>
        <taxon>Eukaryota</taxon>
        <taxon>Viridiplantae</taxon>
        <taxon>Chlorophyta</taxon>
        <taxon>core chlorophytes</taxon>
        <taxon>Chlorophyceae</taxon>
        <taxon>CS clade</taxon>
        <taxon>Chlamydomonadales</taxon>
        <taxon>Volvocaceae</taxon>
        <taxon>Volvox</taxon>
    </lineage>
</organism>
<evidence type="ECO:0000313" key="4">
    <source>
        <dbReference type="Proteomes" id="UP000747110"/>
    </source>
</evidence>
<dbReference type="AlphaFoldDB" id="A0A8J4GN15"/>
<evidence type="ECO:0000313" key="3">
    <source>
        <dbReference type="EMBL" id="GIL91761.1"/>
    </source>
</evidence>
<feature type="region of interest" description="Disordered" evidence="1">
    <location>
        <begin position="480"/>
        <end position="502"/>
    </location>
</feature>
<keyword evidence="4" id="KW-1185">Reference proteome</keyword>
<evidence type="ECO:0000256" key="1">
    <source>
        <dbReference type="SAM" id="MobiDB-lite"/>
    </source>
</evidence>
<comment type="caution">
    <text evidence="3">The sequence shown here is derived from an EMBL/GenBank/DDBJ whole genome shotgun (WGS) entry which is preliminary data.</text>
</comment>
<feature type="transmembrane region" description="Helical" evidence="2">
    <location>
        <begin position="16"/>
        <end position="35"/>
    </location>
</feature>
<sequence length="502" mass="55459">MLCLRHCFRAIRAGQLHLYPCGPILLCSFILYAFLTKASNDVYLNETALRLSYGGITNWAHFTTPADVRAECTDGIPLRIAYFTRHTGTLWDWIAVAAHLHVPWTRVNPGLFIEYGINASAAARVWRDVGHVMCHMADILIFSDTIPDARPLLQGGCQTPIVLQVTNRFDYGVLPSDLLDYVALLSDVAQRPHVWWVSNNPYEEEYMVRRGVKLPPAERRMMLRPVGTCLLPDAPRPSGGGSARALSAAEAATRVALILPPYSRHLENTYIMPWLLRHGLTAHVQVYRQHYGGPAVLARHRGVITVPYQTSVMKMYEGLAAGAVFVIPSPELFGALVRKLDMHRMSFCCRELLRDHPDDWPQFMDWYHPDFVSAHVLYDNLKDLKRFLTDHTWSSQLVSEKRRIGTAAMADSRERTLDGFGRLLRAVSQQVCAATSPEQLRARGAVFRAERSLPLFTATSSSSSSSAAAASDDGVSPVRTVLAAGAEGPGRGGGGGIGGGRA</sequence>
<keyword evidence="2" id="KW-1133">Transmembrane helix</keyword>
<name>A0A8J4GN15_9CHLO</name>
<gene>
    <name evidence="3" type="ORF">Vretifemale_19347</name>
</gene>
<accession>A0A8J4GN15</accession>
<protein>
    <submittedName>
        <fullName evidence="3">Uncharacterized protein</fullName>
    </submittedName>
</protein>
<feature type="compositionally biased region" description="Gly residues" evidence="1">
    <location>
        <begin position="487"/>
        <end position="502"/>
    </location>
</feature>